<dbReference type="InterPro" id="IPR047324">
    <property type="entry name" value="LbH_gamma_CA-like"/>
</dbReference>
<dbReference type="AlphaFoldDB" id="A0A845V1Y3"/>
<comment type="caution">
    <text evidence="1">The sequence shown here is derived from an EMBL/GenBank/DDBJ whole genome shotgun (WGS) entry which is preliminary data.</text>
</comment>
<accession>A0A845V1Y3</accession>
<protein>
    <submittedName>
        <fullName evidence="1">Gamma carbonic anhydrase family protein</fullName>
    </submittedName>
</protein>
<evidence type="ECO:0000313" key="2">
    <source>
        <dbReference type="Proteomes" id="UP000484885"/>
    </source>
</evidence>
<dbReference type="InterPro" id="IPR050484">
    <property type="entry name" value="Transf_Hexapept/Carb_Anhydrase"/>
</dbReference>
<dbReference type="SUPFAM" id="SSF51161">
    <property type="entry name" value="Trimeric LpxA-like enzymes"/>
    <property type="match status" value="1"/>
</dbReference>
<evidence type="ECO:0000313" key="1">
    <source>
        <dbReference type="EMBL" id="NDY94291.1"/>
    </source>
</evidence>
<dbReference type="Pfam" id="PF00132">
    <property type="entry name" value="Hexapep"/>
    <property type="match status" value="1"/>
</dbReference>
<reference evidence="1 2" key="1">
    <citation type="submission" date="2020-02" db="EMBL/GenBank/DDBJ databases">
        <authorList>
            <person name="Zhang X.-Y."/>
        </authorList>
    </citation>
    <scope>NUCLEOTIDE SEQUENCE [LARGE SCALE GENOMIC DNA]</scope>
    <source>
        <strain evidence="1 2">C33</strain>
    </source>
</reference>
<name>A0A845V1Y3_9GAMM</name>
<dbReference type="InterPro" id="IPR011004">
    <property type="entry name" value="Trimer_LpxA-like_sf"/>
</dbReference>
<sequence length="179" mass="19601">MTAIRPYLDHRPRLGERVYVDPDSTVIGRVELADDVSIWPRTVLRGDVNDITVGERTNIQDGTICHLTHDGRYTPGGIPLILGADITVGHGAILHACTIGDRCLVGMGAILLDGCVIEDEVMIGAGSLVSPGKRLESGWLYRGRPATQARRLKPEELEMLRYSAAHYVKLKDQYLADGN</sequence>
<proteinExistence type="predicted"/>
<dbReference type="Proteomes" id="UP000484885">
    <property type="component" value="Unassembled WGS sequence"/>
</dbReference>
<dbReference type="RefSeq" id="WP_164209135.1">
    <property type="nucleotide sequence ID" value="NZ_JAAGSC010000023.1"/>
</dbReference>
<dbReference type="InterPro" id="IPR001451">
    <property type="entry name" value="Hexapep"/>
</dbReference>
<keyword evidence="2" id="KW-1185">Reference proteome</keyword>
<dbReference type="CDD" id="cd04645">
    <property type="entry name" value="LbH_gamma_CA_like"/>
    <property type="match status" value="1"/>
</dbReference>
<dbReference type="EMBL" id="JAAGSC010000023">
    <property type="protein sequence ID" value="NDY94291.1"/>
    <property type="molecule type" value="Genomic_DNA"/>
</dbReference>
<dbReference type="PANTHER" id="PTHR13061:SF56">
    <property type="entry name" value="PROTEIN YRDA"/>
    <property type="match status" value="1"/>
</dbReference>
<dbReference type="PANTHER" id="PTHR13061">
    <property type="entry name" value="DYNACTIN SUBUNIT P25"/>
    <property type="match status" value="1"/>
</dbReference>
<dbReference type="Gene3D" id="2.160.10.10">
    <property type="entry name" value="Hexapeptide repeat proteins"/>
    <property type="match status" value="1"/>
</dbReference>
<organism evidence="1 2">
    <name type="scientific">Wenzhouxiangella limi</name>
    <dbReference type="NCBI Taxonomy" id="2707351"/>
    <lineage>
        <taxon>Bacteria</taxon>
        <taxon>Pseudomonadati</taxon>
        <taxon>Pseudomonadota</taxon>
        <taxon>Gammaproteobacteria</taxon>
        <taxon>Chromatiales</taxon>
        <taxon>Wenzhouxiangellaceae</taxon>
        <taxon>Wenzhouxiangella</taxon>
    </lineage>
</organism>
<gene>
    <name evidence="1" type="ORF">G3I74_00910</name>
</gene>